<dbReference type="EMBL" id="ATHL01000068">
    <property type="protein sequence ID" value="EQB16473.1"/>
    <property type="molecule type" value="Genomic_DNA"/>
</dbReference>
<feature type="domain" description="Transposase DDE" evidence="1">
    <location>
        <begin position="29"/>
        <end position="111"/>
    </location>
</feature>
<dbReference type="NCBIfam" id="NF033580">
    <property type="entry name" value="transpos_IS5_3"/>
    <property type="match status" value="1"/>
</dbReference>
<accession>T0HWC7</accession>
<organism evidence="4 6">
    <name type="scientific">Novosphingobium lindaniclasticum LE124</name>
    <dbReference type="NCBI Taxonomy" id="1096930"/>
    <lineage>
        <taxon>Bacteria</taxon>
        <taxon>Pseudomonadati</taxon>
        <taxon>Pseudomonadota</taxon>
        <taxon>Alphaproteobacteria</taxon>
        <taxon>Sphingomonadales</taxon>
        <taxon>Sphingomonadaceae</taxon>
        <taxon>Novosphingobium</taxon>
    </lineage>
</organism>
<dbReference type="eggNOG" id="COG3293">
    <property type="taxonomic scope" value="Bacteria"/>
</dbReference>
<sequence>MALTGGEASDFKGYMPVMDADGPAPKVLLADKGYDADFIRKDMEKRGGIAMIPTKRNRLIQLPVDAAIYALRNMVERCFNKLKNARRLATRYDKTADSYLGFIHIVSIRLWTRQFVNAS</sequence>
<protein>
    <recommendedName>
        <fullName evidence="1">Transposase DDE domain-containing protein</fullName>
    </recommendedName>
</protein>
<evidence type="ECO:0000313" key="2">
    <source>
        <dbReference type="EMBL" id="EQB12267.1"/>
    </source>
</evidence>
<proteinExistence type="predicted"/>
<gene>
    <name evidence="5" type="ORF">L284_08985</name>
    <name evidence="4" type="ORF">L284_09475</name>
    <name evidence="3" type="ORF">L284_14180</name>
    <name evidence="2" type="ORF">L284_15590</name>
</gene>
<dbReference type="Proteomes" id="UP000015527">
    <property type="component" value="Unassembled WGS sequence"/>
</dbReference>
<dbReference type="Pfam" id="PF13586">
    <property type="entry name" value="DDE_Tnp_1_2"/>
    <property type="match status" value="1"/>
</dbReference>
<evidence type="ECO:0000313" key="4">
    <source>
        <dbReference type="EMBL" id="EQB16473.1"/>
    </source>
</evidence>
<dbReference type="AlphaFoldDB" id="T0HWC7"/>
<reference evidence="4 6" key="1">
    <citation type="journal article" date="2013" name="Genome Announc.">
        <title>Genome Sequence of Novosphingobium lindaniclasticum LE124T, Isolated from a Hexachlorocyclohexane Dumpsite.</title>
        <authorList>
            <person name="Saxena A."/>
            <person name="Nayyar N."/>
            <person name="Sangwan N."/>
            <person name="Kumari R."/>
            <person name="Khurana J.P."/>
            <person name="Lal R."/>
        </authorList>
    </citation>
    <scope>NUCLEOTIDE SEQUENCE [LARGE SCALE GENOMIC DNA]</scope>
    <source>
        <strain evidence="4 6">LE124</strain>
    </source>
</reference>
<dbReference type="EMBL" id="ATHL01000062">
    <property type="protein sequence ID" value="EQB16871.1"/>
    <property type="molecule type" value="Genomic_DNA"/>
</dbReference>
<dbReference type="PANTHER" id="PTHR30007">
    <property type="entry name" value="PHP DOMAIN PROTEIN"/>
    <property type="match status" value="1"/>
</dbReference>
<evidence type="ECO:0000313" key="6">
    <source>
        <dbReference type="Proteomes" id="UP000015527"/>
    </source>
</evidence>
<evidence type="ECO:0000259" key="1">
    <source>
        <dbReference type="Pfam" id="PF13586"/>
    </source>
</evidence>
<dbReference type="InterPro" id="IPR025668">
    <property type="entry name" value="Tnp_DDE_dom"/>
</dbReference>
<keyword evidence="6" id="KW-1185">Reference proteome</keyword>
<dbReference type="EMBL" id="ATHL01000089">
    <property type="protein sequence ID" value="EQB13435.1"/>
    <property type="molecule type" value="Genomic_DNA"/>
</dbReference>
<dbReference type="PANTHER" id="PTHR30007:SF1">
    <property type="entry name" value="BLR1914 PROTEIN"/>
    <property type="match status" value="1"/>
</dbReference>
<dbReference type="EMBL" id="ATHL01000097">
    <property type="protein sequence ID" value="EQB12267.1"/>
    <property type="molecule type" value="Genomic_DNA"/>
</dbReference>
<evidence type="ECO:0000313" key="5">
    <source>
        <dbReference type="EMBL" id="EQB16871.1"/>
    </source>
</evidence>
<dbReference type="PATRIC" id="fig|1096930.3.peg.1780"/>
<evidence type="ECO:0000313" key="3">
    <source>
        <dbReference type="EMBL" id="EQB13435.1"/>
    </source>
</evidence>
<name>T0HWC7_9SPHN</name>
<comment type="caution">
    <text evidence="4">The sequence shown here is derived from an EMBL/GenBank/DDBJ whole genome shotgun (WGS) entry which is preliminary data.</text>
</comment>